<evidence type="ECO:0000256" key="1">
    <source>
        <dbReference type="ARBA" id="ARBA00001946"/>
    </source>
</evidence>
<proteinExistence type="predicted"/>
<dbReference type="PROSITE" id="PS51462">
    <property type="entry name" value="NUDIX"/>
    <property type="match status" value="1"/>
</dbReference>
<evidence type="ECO:0000256" key="2">
    <source>
        <dbReference type="ARBA" id="ARBA00022801"/>
    </source>
</evidence>
<dbReference type="SUPFAM" id="SSF55811">
    <property type="entry name" value="Nudix"/>
    <property type="match status" value="1"/>
</dbReference>
<dbReference type="RefSeq" id="WP_252780327.1">
    <property type="nucleotide sequence ID" value="NZ_CP097478.1"/>
</dbReference>
<feature type="domain" description="Nudix hydrolase" evidence="3">
    <location>
        <begin position="18"/>
        <end position="149"/>
    </location>
</feature>
<dbReference type="PANTHER" id="PTHR43046:SF2">
    <property type="entry name" value="8-OXO-DGTP DIPHOSPHATASE-RELATED"/>
    <property type="match status" value="1"/>
</dbReference>
<protein>
    <submittedName>
        <fullName evidence="4">NUDIX hydrolase</fullName>
    </submittedName>
</protein>
<dbReference type="Pfam" id="PF00293">
    <property type="entry name" value="NUDIX"/>
    <property type="match status" value="1"/>
</dbReference>
<evidence type="ECO:0000313" key="4">
    <source>
        <dbReference type="EMBL" id="USS93481.1"/>
    </source>
</evidence>
<sequence>MADYIHELRQLVGHRPLILTTATGTLLNARQEVLLQERTGHNDWCFPGGYMEDGERIVATLQREFKEDAGLAVAPVRLLHIFDGDCFKYPNGDEVQCITHFYLVRQTGGHLLRHQTAETSALRYFPLTALPPFFNQQSEKMAQAVQGYVNHRLG</sequence>
<accession>A0ABY5C846</accession>
<dbReference type="GO" id="GO:0016787">
    <property type="term" value="F:hydrolase activity"/>
    <property type="evidence" value="ECO:0007669"/>
    <property type="project" value="UniProtKB-KW"/>
</dbReference>
<keyword evidence="5" id="KW-1185">Reference proteome</keyword>
<dbReference type="InterPro" id="IPR015797">
    <property type="entry name" value="NUDIX_hydrolase-like_dom_sf"/>
</dbReference>
<keyword evidence="2 4" id="KW-0378">Hydrolase</keyword>
<evidence type="ECO:0000313" key="5">
    <source>
        <dbReference type="Proteomes" id="UP001057532"/>
    </source>
</evidence>
<evidence type="ECO:0000259" key="3">
    <source>
        <dbReference type="PROSITE" id="PS51462"/>
    </source>
</evidence>
<dbReference type="CDD" id="cd04677">
    <property type="entry name" value="NUDIX_Hydrolase"/>
    <property type="match status" value="1"/>
</dbReference>
<dbReference type="Proteomes" id="UP001057532">
    <property type="component" value="Chromosome"/>
</dbReference>
<dbReference type="InterPro" id="IPR000086">
    <property type="entry name" value="NUDIX_hydrolase_dom"/>
</dbReference>
<dbReference type="Gene3D" id="3.90.79.10">
    <property type="entry name" value="Nucleoside Triphosphate Pyrophosphohydrolase"/>
    <property type="match status" value="1"/>
</dbReference>
<dbReference type="EMBL" id="CP097478">
    <property type="protein sequence ID" value="USS93481.1"/>
    <property type="molecule type" value="Genomic_DNA"/>
</dbReference>
<comment type="cofactor">
    <cofactor evidence="1">
        <name>Mg(2+)</name>
        <dbReference type="ChEBI" id="CHEBI:18420"/>
    </cofactor>
</comment>
<reference evidence="4" key="1">
    <citation type="submission" date="2022-05" db="EMBL/GenBank/DDBJ databases">
        <authorList>
            <person name="Oliphant S.A."/>
            <person name="Watson-Haigh N.S."/>
            <person name="Sumby K.M."/>
            <person name="Gardner J.M."/>
            <person name="Jiranek V."/>
        </authorList>
    </citation>
    <scope>NUCLEOTIDE SEQUENCE</scope>
    <source>
        <strain evidence="4">Ru20-1</strain>
    </source>
</reference>
<gene>
    <name evidence="4" type="ORF">M8332_01025</name>
</gene>
<name>A0ABY5C846_9LACO</name>
<organism evidence="4 5">
    <name type="scientific">Fructilactobacillus ixorae</name>
    <dbReference type="NCBI Taxonomy" id="1750535"/>
    <lineage>
        <taxon>Bacteria</taxon>
        <taxon>Bacillati</taxon>
        <taxon>Bacillota</taxon>
        <taxon>Bacilli</taxon>
        <taxon>Lactobacillales</taxon>
        <taxon>Lactobacillaceae</taxon>
        <taxon>Fructilactobacillus</taxon>
    </lineage>
</organism>
<dbReference type="PANTHER" id="PTHR43046">
    <property type="entry name" value="GDP-MANNOSE MANNOSYL HYDROLASE"/>
    <property type="match status" value="1"/>
</dbReference>